<feature type="region of interest" description="Disordered" evidence="5">
    <location>
        <begin position="99"/>
        <end position="120"/>
    </location>
</feature>
<organism evidence="6 7">
    <name type="scientific">Cyclostephanos tholiformis</name>
    <dbReference type="NCBI Taxonomy" id="382380"/>
    <lineage>
        <taxon>Eukaryota</taxon>
        <taxon>Sar</taxon>
        <taxon>Stramenopiles</taxon>
        <taxon>Ochrophyta</taxon>
        <taxon>Bacillariophyta</taxon>
        <taxon>Coscinodiscophyceae</taxon>
        <taxon>Thalassiosirophycidae</taxon>
        <taxon>Stephanodiscales</taxon>
        <taxon>Stephanodiscaceae</taxon>
        <taxon>Cyclostephanos</taxon>
    </lineage>
</organism>
<name>A0ABD3SDD1_9STRA</name>
<evidence type="ECO:0008006" key="8">
    <source>
        <dbReference type="Google" id="ProtNLM"/>
    </source>
</evidence>
<feature type="region of interest" description="Disordered" evidence="5">
    <location>
        <begin position="445"/>
        <end position="464"/>
    </location>
</feature>
<protein>
    <recommendedName>
        <fullName evidence="8">Adenylate kinase</fullName>
    </recommendedName>
</protein>
<dbReference type="SUPFAM" id="SSF52540">
    <property type="entry name" value="P-loop containing nucleoside triphosphate hydrolases"/>
    <property type="match status" value="1"/>
</dbReference>
<dbReference type="PRINTS" id="PR00094">
    <property type="entry name" value="ADENYLTKNASE"/>
</dbReference>
<dbReference type="Proteomes" id="UP001530377">
    <property type="component" value="Unassembled WGS sequence"/>
</dbReference>
<proteinExistence type="inferred from homology"/>
<keyword evidence="1 4" id="KW-0808">Transferase</keyword>
<keyword evidence="2" id="KW-0547">Nucleotide-binding</keyword>
<accession>A0ABD3SDD1</accession>
<feature type="compositionally biased region" description="Low complexity" evidence="5">
    <location>
        <begin position="42"/>
        <end position="60"/>
    </location>
</feature>
<feature type="compositionally biased region" description="Polar residues" evidence="5">
    <location>
        <begin position="453"/>
        <end position="464"/>
    </location>
</feature>
<dbReference type="PANTHER" id="PTHR23359">
    <property type="entry name" value="NUCLEOTIDE KINASE"/>
    <property type="match status" value="1"/>
</dbReference>
<comment type="similarity">
    <text evidence="4">Belongs to the adenylate kinase family.</text>
</comment>
<evidence type="ECO:0000256" key="3">
    <source>
        <dbReference type="ARBA" id="ARBA00022777"/>
    </source>
</evidence>
<evidence type="ECO:0000256" key="1">
    <source>
        <dbReference type="ARBA" id="ARBA00022679"/>
    </source>
</evidence>
<sequence length="516" mass="55099">MRIFIPAASMAIIASAATTRGLGVTKQITRSRCVIGPRRRWPSSSSSSSSSPSSGLTRPSSAADAARYFFRRATVASSTSMSFACFVAPDGATTELSATAAASATSSNRSDIDDDDDDDDEDAMIERMARESLSIVGSLPPPSSFGGIPYLDTSSLDSTGSHRVVFVLGGPGAGKGTQSKRIVDAYKCVHLSVGELLRRGAERAGYPHAELIRRTLVAGNIVPVELSLGLLREAMDEAAAAAAAVEVEGDRRRRQHHHDDDTTNDDDDDAGYGSRIFLVDGFPRNHDNVRGWMEDMPHHASVLGALVYDCPMEELERRILSRVEASGRSDDNLISARKRFDTFRDQTVPVVRALERAQEMLAKTDGAGGGGIGGGGTAGGSRLNIVNIDASGSIEEVWEATKGAMDEYVRNDVLTANVKLLKAIDDCDIAGVTTLSDEDELLDGVDPIHDGSPPTTKTATNTPSFSSISNGRVDIVNGIKAIVSYDRKMKGGMKVRETRVWKHGPIGWKCVGVTRV</sequence>
<evidence type="ECO:0000313" key="7">
    <source>
        <dbReference type="Proteomes" id="UP001530377"/>
    </source>
</evidence>
<feature type="region of interest" description="Disordered" evidence="5">
    <location>
        <begin position="34"/>
        <end position="60"/>
    </location>
</feature>
<dbReference type="CDD" id="cd01428">
    <property type="entry name" value="ADK"/>
    <property type="match status" value="1"/>
</dbReference>
<dbReference type="EMBL" id="JALLPB020000062">
    <property type="protein sequence ID" value="KAL3822549.1"/>
    <property type="molecule type" value="Genomic_DNA"/>
</dbReference>
<keyword evidence="3 4" id="KW-0418">Kinase</keyword>
<keyword evidence="7" id="KW-1185">Reference proteome</keyword>
<dbReference type="GO" id="GO:0000166">
    <property type="term" value="F:nucleotide binding"/>
    <property type="evidence" value="ECO:0007669"/>
    <property type="project" value="UniProtKB-KW"/>
</dbReference>
<reference evidence="6 7" key="1">
    <citation type="submission" date="2024-10" db="EMBL/GenBank/DDBJ databases">
        <title>Updated reference genomes for cyclostephanoid diatoms.</title>
        <authorList>
            <person name="Roberts W.R."/>
            <person name="Alverson A.J."/>
        </authorList>
    </citation>
    <scope>NUCLEOTIDE SEQUENCE [LARGE SCALE GENOMIC DNA]</scope>
    <source>
        <strain evidence="6 7">AJA228-03</strain>
    </source>
</reference>
<evidence type="ECO:0000313" key="6">
    <source>
        <dbReference type="EMBL" id="KAL3822549.1"/>
    </source>
</evidence>
<evidence type="ECO:0000256" key="4">
    <source>
        <dbReference type="RuleBase" id="RU003330"/>
    </source>
</evidence>
<dbReference type="AlphaFoldDB" id="A0ABD3SDD1"/>
<dbReference type="InterPro" id="IPR027417">
    <property type="entry name" value="P-loop_NTPase"/>
</dbReference>
<evidence type="ECO:0000256" key="5">
    <source>
        <dbReference type="SAM" id="MobiDB-lite"/>
    </source>
</evidence>
<dbReference type="InterPro" id="IPR000850">
    <property type="entry name" value="Adenylat/UMP-CMP_kin"/>
</dbReference>
<gene>
    <name evidence="6" type="ORF">ACHAXA_007660</name>
</gene>
<feature type="region of interest" description="Disordered" evidence="5">
    <location>
        <begin position="246"/>
        <end position="270"/>
    </location>
</feature>
<dbReference type="Pfam" id="PF00406">
    <property type="entry name" value="ADK"/>
    <property type="match status" value="2"/>
</dbReference>
<dbReference type="HAMAP" id="MF_00235">
    <property type="entry name" value="Adenylate_kinase_Adk"/>
    <property type="match status" value="1"/>
</dbReference>
<comment type="caution">
    <text evidence="6">The sequence shown here is derived from an EMBL/GenBank/DDBJ whole genome shotgun (WGS) entry which is preliminary data.</text>
</comment>
<dbReference type="Gene3D" id="3.40.50.300">
    <property type="entry name" value="P-loop containing nucleotide triphosphate hydrolases"/>
    <property type="match status" value="1"/>
</dbReference>
<evidence type="ECO:0000256" key="2">
    <source>
        <dbReference type="ARBA" id="ARBA00022741"/>
    </source>
</evidence>
<dbReference type="GO" id="GO:0016301">
    <property type="term" value="F:kinase activity"/>
    <property type="evidence" value="ECO:0007669"/>
    <property type="project" value="UniProtKB-KW"/>
</dbReference>